<dbReference type="GO" id="GO:0003830">
    <property type="term" value="F:beta-1,4-mannosylglycoprotein 4-beta-N-acetylglucosaminyltransferase activity"/>
    <property type="evidence" value="ECO:0007669"/>
    <property type="project" value="InterPro"/>
</dbReference>
<feature type="signal peptide" evidence="1">
    <location>
        <begin position="1"/>
        <end position="27"/>
    </location>
</feature>
<proteinExistence type="predicted"/>
<dbReference type="GO" id="GO:0016020">
    <property type="term" value="C:membrane"/>
    <property type="evidence" value="ECO:0007669"/>
    <property type="project" value="InterPro"/>
</dbReference>
<gene>
    <name evidence="2" type="ORF">ESCO_001235</name>
</gene>
<organism evidence="2 3">
    <name type="scientific">Escovopsis weberi</name>
    <dbReference type="NCBI Taxonomy" id="150374"/>
    <lineage>
        <taxon>Eukaryota</taxon>
        <taxon>Fungi</taxon>
        <taxon>Dikarya</taxon>
        <taxon>Ascomycota</taxon>
        <taxon>Pezizomycotina</taxon>
        <taxon>Sordariomycetes</taxon>
        <taxon>Hypocreomycetidae</taxon>
        <taxon>Hypocreales</taxon>
        <taxon>Hypocreaceae</taxon>
        <taxon>Escovopsis</taxon>
    </lineage>
</organism>
<dbReference type="EMBL" id="LGSR01000020">
    <property type="protein sequence ID" value="KOS19631.1"/>
    <property type="molecule type" value="Genomic_DNA"/>
</dbReference>
<dbReference type="PANTHER" id="PTHR12224:SF0">
    <property type="entry name" value="BETA-1,4-MANNOSYL-GLYCOPROTEIN 4-BETA-N-ACETYLGLUCOSAMINYLTRANSFERASE"/>
    <property type="match status" value="1"/>
</dbReference>
<protein>
    <recommendedName>
        <fullName evidence="4">Beta-1</fullName>
    </recommendedName>
</protein>
<name>A0A0M8N4F1_ESCWE</name>
<dbReference type="Proteomes" id="UP000053831">
    <property type="component" value="Unassembled WGS sequence"/>
</dbReference>
<sequence length="374" mass="42946">MAPRATTIVSLLLGLVLTLLLSWQLFCQHDLAAVLSHGSHIILGVDGGSSVSLHSPDDDDASSAALQLQLCGSHGFGIYKPRSHRRRKVYDLIMVNTELDMLELRLHTLHEHVDYFIIVESPKTFQGADKNLTVLDSWARFGRYHDKMFHHRLVFPRRWSPRRAWDSEDLQRDAMYEQVFPLLARQGGLRGPALGDVLLVSDVDEIPRPETVDVLRACAFPRRTTLASRFYYYSFQNLHSGPEWHHPQATFYQGWRTLRPTNLRNGDGGLPFLRDREKASMRNASWHCSSCFGTMEGFLNKMASFSHTWMNGEEFRHRERIADAVRRGVDVWGREGDRFTRVERNEDVPAPLREGRFGYMLDRDGESAGFSDYP</sequence>
<keyword evidence="3" id="KW-1185">Reference proteome</keyword>
<keyword evidence="1" id="KW-0732">Signal</keyword>
<evidence type="ECO:0008006" key="4">
    <source>
        <dbReference type="Google" id="ProtNLM"/>
    </source>
</evidence>
<dbReference type="GO" id="GO:0006044">
    <property type="term" value="P:N-acetylglucosamine metabolic process"/>
    <property type="evidence" value="ECO:0007669"/>
    <property type="project" value="TreeGrafter"/>
</dbReference>
<accession>A0A0M8N4F1</accession>
<dbReference type="Pfam" id="PF04724">
    <property type="entry name" value="Glyco_transf_17"/>
    <property type="match status" value="1"/>
</dbReference>
<dbReference type="AlphaFoldDB" id="A0A0M8N4F1"/>
<dbReference type="PANTHER" id="PTHR12224">
    <property type="entry name" value="BETA-1,4-MANNOSYL-GLYCOPROTEIN BETA-1,4-N-ACETYLGLUCOSAMINYL-TRANSFERASE"/>
    <property type="match status" value="1"/>
</dbReference>
<dbReference type="STRING" id="150374.A0A0M8N4F1"/>
<reference evidence="2 3" key="1">
    <citation type="submission" date="2015-07" db="EMBL/GenBank/DDBJ databases">
        <title>The genome of the fungus Escovopsis weberi, a specialized disease agent of ant agriculture.</title>
        <authorList>
            <person name="de Man T.J."/>
            <person name="Stajich J.E."/>
            <person name="Kubicek C.P."/>
            <person name="Chenthamara K."/>
            <person name="Atanasova L."/>
            <person name="Druzhinina I.S."/>
            <person name="Birnbaum S."/>
            <person name="Barribeau S.M."/>
            <person name="Teiling C."/>
            <person name="Suen G."/>
            <person name="Currie C."/>
            <person name="Gerardo N.M."/>
        </authorList>
    </citation>
    <scope>NUCLEOTIDE SEQUENCE [LARGE SCALE GENOMIC DNA]</scope>
</reference>
<evidence type="ECO:0000313" key="3">
    <source>
        <dbReference type="Proteomes" id="UP000053831"/>
    </source>
</evidence>
<dbReference type="InterPro" id="IPR006813">
    <property type="entry name" value="Glyco_trans_17"/>
</dbReference>
<evidence type="ECO:0000313" key="2">
    <source>
        <dbReference type="EMBL" id="KOS19631.1"/>
    </source>
</evidence>
<evidence type="ECO:0000256" key="1">
    <source>
        <dbReference type="SAM" id="SignalP"/>
    </source>
</evidence>
<feature type="chain" id="PRO_5005818903" description="Beta-1" evidence="1">
    <location>
        <begin position="28"/>
        <end position="374"/>
    </location>
</feature>
<dbReference type="OrthoDB" id="6474464at2759"/>
<comment type="caution">
    <text evidence="2">The sequence shown here is derived from an EMBL/GenBank/DDBJ whole genome shotgun (WGS) entry which is preliminary data.</text>
</comment>